<evidence type="ECO:0000313" key="2">
    <source>
        <dbReference type="Proteomes" id="UP001148838"/>
    </source>
</evidence>
<keyword evidence="2" id="KW-1185">Reference proteome</keyword>
<accession>A0ABQ8S0T5</accession>
<dbReference type="PANTHER" id="PTHR47326:SF1">
    <property type="entry name" value="HTH PSQ-TYPE DOMAIN-CONTAINING PROTEIN"/>
    <property type="match status" value="1"/>
</dbReference>
<dbReference type="Gene3D" id="3.30.420.10">
    <property type="entry name" value="Ribonuclease H-like superfamily/Ribonuclease H"/>
    <property type="match status" value="1"/>
</dbReference>
<dbReference type="Proteomes" id="UP001148838">
    <property type="component" value="Unassembled WGS sequence"/>
</dbReference>
<protein>
    <submittedName>
        <fullName evidence="1">Uncharacterized protein</fullName>
    </submittedName>
</protein>
<name>A0ABQ8S0T5_PERAM</name>
<sequence length="244" mass="28120">MTENRSKHVNKELAEVHFMYGKTDGNAALARRLHQERCPNRWIGRGGPIAWPPRSPDFNPIDFYLWGHLKSLLYSSPAPDMESLRNRIVAGCEEIRNTPGIWDRVRRAMRHRCEACIQSEGGHFSRKKNVPATKGNIESGEFGPVLWIEFSVAQWSERLVREPRTRAEATELEDLSSSAVDLSWGPEFEVQWTELRSLLFTCPMVQRIGQAWYKFTKEFSLNAYIDSDQEAHRLLPANQPFAYA</sequence>
<evidence type="ECO:0000313" key="1">
    <source>
        <dbReference type="EMBL" id="KAJ4427495.1"/>
    </source>
</evidence>
<dbReference type="PANTHER" id="PTHR47326">
    <property type="entry name" value="TRANSPOSABLE ELEMENT TC3 TRANSPOSASE-LIKE PROTEIN"/>
    <property type="match status" value="1"/>
</dbReference>
<dbReference type="EMBL" id="JAJSOF020000038">
    <property type="protein sequence ID" value="KAJ4427495.1"/>
    <property type="molecule type" value="Genomic_DNA"/>
</dbReference>
<reference evidence="1 2" key="1">
    <citation type="journal article" date="2022" name="Allergy">
        <title>Genome assembly and annotation of Periplaneta americana reveal a comprehensive cockroach allergen profile.</title>
        <authorList>
            <person name="Wang L."/>
            <person name="Xiong Q."/>
            <person name="Saelim N."/>
            <person name="Wang L."/>
            <person name="Nong W."/>
            <person name="Wan A.T."/>
            <person name="Shi M."/>
            <person name="Liu X."/>
            <person name="Cao Q."/>
            <person name="Hui J.H.L."/>
            <person name="Sookrung N."/>
            <person name="Leung T.F."/>
            <person name="Tungtrongchitr A."/>
            <person name="Tsui S.K.W."/>
        </authorList>
    </citation>
    <scope>NUCLEOTIDE SEQUENCE [LARGE SCALE GENOMIC DNA]</scope>
    <source>
        <strain evidence="1">PWHHKU_190912</strain>
    </source>
</reference>
<gene>
    <name evidence="1" type="ORF">ANN_25143</name>
</gene>
<dbReference type="InterPro" id="IPR036397">
    <property type="entry name" value="RNaseH_sf"/>
</dbReference>
<organism evidence="1 2">
    <name type="scientific">Periplaneta americana</name>
    <name type="common">American cockroach</name>
    <name type="synonym">Blatta americana</name>
    <dbReference type="NCBI Taxonomy" id="6978"/>
    <lineage>
        <taxon>Eukaryota</taxon>
        <taxon>Metazoa</taxon>
        <taxon>Ecdysozoa</taxon>
        <taxon>Arthropoda</taxon>
        <taxon>Hexapoda</taxon>
        <taxon>Insecta</taxon>
        <taxon>Pterygota</taxon>
        <taxon>Neoptera</taxon>
        <taxon>Polyneoptera</taxon>
        <taxon>Dictyoptera</taxon>
        <taxon>Blattodea</taxon>
        <taxon>Blattoidea</taxon>
        <taxon>Blattidae</taxon>
        <taxon>Blattinae</taxon>
        <taxon>Periplaneta</taxon>
    </lineage>
</organism>
<comment type="caution">
    <text evidence="1">The sequence shown here is derived from an EMBL/GenBank/DDBJ whole genome shotgun (WGS) entry which is preliminary data.</text>
</comment>
<proteinExistence type="predicted"/>